<dbReference type="EMBL" id="JBBUKT010000014">
    <property type="protein sequence ID" value="MEK7953841.1"/>
    <property type="molecule type" value="Genomic_DNA"/>
</dbReference>
<evidence type="ECO:0000256" key="2">
    <source>
        <dbReference type="ARBA" id="ARBA00022801"/>
    </source>
</evidence>
<protein>
    <submittedName>
        <fullName evidence="4">Metallophosphoesterase</fullName>
    </submittedName>
</protein>
<comment type="caution">
    <text evidence="4">The sequence shown here is derived from an EMBL/GenBank/DDBJ whole genome shotgun (WGS) entry which is preliminary data.</text>
</comment>
<dbReference type="RefSeq" id="WP_341407608.1">
    <property type="nucleotide sequence ID" value="NZ_JBBUKT010000014.1"/>
</dbReference>
<dbReference type="Pfam" id="PF00149">
    <property type="entry name" value="Metallophos"/>
    <property type="match status" value="1"/>
</dbReference>
<dbReference type="InterPro" id="IPR004843">
    <property type="entry name" value="Calcineurin-like_PHP"/>
</dbReference>
<keyword evidence="5" id="KW-1185">Reference proteome</keyword>
<dbReference type="Proteomes" id="UP001371305">
    <property type="component" value="Unassembled WGS sequence"/>
</dbReference>
<dbReference type="PANTHER" id="PTHR31302:SF31">
    <property type="entry name" value="PHOSPHODIESTERASE YAEI"/>
    <property type="match status" value="1"/>
</dbReference>
<keyword evidence="2" id="KW-0378">Hydrolase</keyword>
<evidence type="ECO:0000256" key="1">
    <source>
        <dbReference type="ARBA" id="ARBA00022723"/>
    </source>
</evidence>
<dbReference type="CDD" id="cd07385">
    <property type="entry name" value="MPP_YkuE_C"/>
    <property type="match status" value="1"/>
</dbReference>
<dbReference type="InterPro" id="IPR051158">
    <property type="entry name" value="Metallophosphoesterase_sf"/>
</dbReference>
<dbReference type="InterPro" id="IPR029052">
    <property type="entry name" value="Metallo-depent_PP-like"/>
</dbReference>
<name>A0ABU9B1R5_9BACT</name>
<keyword evidence="1" id="KW-0479">Metal-binding</keyword>
<feature type="domain" description="Calcineurin-like phosphoesterase" evidence="3">
    <location>
        <begin position="56"/>
        <end position="220"/>
    </location>
</feature>
<evidence type="ECO:0000313" key="4">
    <source>
        <dbReference type="EMBL" id="MEK7953841.1"/>
    </source>
</evidence>
<reference evidence="4 5" key="1">
    <citation type="submission" date="2024-04" db="EMBL/GenBank/DDBJ databases">
        <title>Luteolibacter sp. isolated from soil.</title>
        <authorList>
            <person name="An J."/>
        </authorList>
    </citation>
    <scope>NUCLEOTIDE SEQUENCE [LARGE SCALE GENOMIC DNA]</scope>
    <source>
        <strain evidence="4 5">Y139</strain>
    </source>
</reference>
<dbReference type="Gene3D" id="3.60.21.10">
    <property type="match status" value="1"/>
</dbReference>
<dbReference type="PANTHER" id="PTHR31302">
    <property type="entry name" value="TRANSMEMBRANE PROTEIN WITH METALLOPHOSPHOESTERASE DOMAIN-RELATED"/>
    <property type="match status" value="1"/>
</dbReference>
<gene>
    <name evidence="4" type="ORF">WKV53_25215</name>
</gene>
<proteinExistence type="predicted"/>
<evidence type="ECO:0000259" key="3">
    <source>
        <dbReference type="Pfam" id="PF00149"/>
    </source>
</evidence>
<dbReference type="SUPFAM" id="SSF56300">
    <property type="entry name" value="Metallo-dependent phosphatases"/>
    <property type="match status" value="1"/>
</dbReference>
<accession>A0ABU9B1R5</accession>
<evidence type="ECO:0000313" key="5">
    <source>
        <dbReference type="Proteomes" id="UP001371305"/>
    </source>
</evidence>
<sequence length="285" mass="30764">MKPATRGIVTRRNFLRLMAAGTTGAFADALWIEPGWLTVTRCEVPCKGLPAGLDGLRVGLLADLHFEPDRDDALVEEAIARVNAEKLDLVLLGGDYVTSSSSVLVPLARILEKARAAHGVFAVMGNHDGWNAGRPLTRRIFEKSGISFLINQNSQLHLKGEKLAIAGTDFVWRGKPDPEATLKGIAKDTPVLALVHEPDYFDDMVARRDIMLQVSGHTHGGQCRVPVAGYAPAKVKYGEKYIYGHHASGNSGLFVTRGIGTSGLHVRFACPPELAILTLRAKAVA</sequence>
<organism evidence="4 5">
    <name type="scientific">Luteolibacter soli</name>
    <dbReference type="NCBI Taxonomy" id="3135280"/>
    <lineage>
        <taxon>Bacteria</taxon>
        <taxon>Pseudomonadati</taxon>
        <taxon>Verrucomicrobiota</taxon>
        <taxon>Verrucomicrobiia</taxon>
        <taxon>Verrucomicrobiales</taxon>
        <taxon>Verrucomicrobiaceae</taxon>
        <taxon>Luteolibacter</taxon>
    </lineage>
</organism>